<sequence>MLESSFWQGLLSVDPKDVSSSDVLRDCCDGKVFVSNTFFQENPSCFKLVLYQDAFEVVNPLGSAKKKHKVLAVYFSLLNISPHARSNVDHMQLVLLCREKDFKDFGHDKVFSELLTDLKILEENGIMMADKTVVKGALYCIAGDNLGSHCIGGFTENFSSSVYLCRYCLLTRTDFQGADPAVCGPQRTPENYRSATEHLEREDVSEVHGVKFRSVFNSLQNFDVCTPGMPPCLGHDVFEGVLSYDLAVYLRYFINTKKWFTYTHLNRRIKQFKYKGTDASSKPCEVSPKALKLGGQAVQNWNLLRLLPLIIGDKVQNPQ</sequence>
<dbReference type="RefSeq" id="XP_013884134.1">
    <property type="nucleotide sequence ID" value="XM_014028680.1"/>
</dbReference>
<proteinExistence type="predicted"/>
<organism evidence="1 2">
    <name type="scientific">Austrofundulus limnaeus</name>
    <name type="common">Annual killifish</name>
    <dbReference type="NCBI Taxonomy" id="52670"/>
    <lineage>
        <taxon>Eukaryota</taxon>
        <taxon>Metazoa</taxon>
        <taxon>Chordata</taxon>
        <taxon>Craniata</taxon>
        <taxon>Vertebrata</taxon>
        <taxon>Euteleostomi</taxon>
        <taxon>Actinopterygii</taxon>
        <taxon>Neopterygii</taxon>
        <taxon>Teleostei</taxon>
        <taxon>Neoteleostei</taxon>
        <taxon>Acanthomorphata</taxon>
        <taxon>Ovalentaria</taxon>
        <taxon>Atherinomorphae</taxon>
        <taxon>Cyprinodontiformes</taxon>
        <taxon>Rivulidae</taxon>
        <taxon>Austrofundulus</taxon>
    </lineage>
</organism>
<dbReference type="OrthoDB" id="9995178at2759"/>
<dbReference type="KEGG" id="alim:106532582"/>
<dbReference type="STRING" id="52670.A0A2I4CVY8"/>
<reference evidence="2" key="1">
    <citation type="submission" date="2025-08" db="UniProtKB">
        <authorList>
            <consortium name="RefSeq"/>
        </authorList>
    </citation>
    <scope>IDENTIFICATION</scope>
</reference>
<evidence type="ECO:0000313" key="2">
    <source>
        <dbReference type="RefSeq" id="XP_013884134.1"/>
    </source>
</evidence>
<keyword evidence="1" id="KW-1185">Reference proteome</keyword>
<dbReference type="GeneID" id="106532582"/>
<evidence type="ECO:0000313" key="1">
    <source>
        <dbReference type="Proteomes" id="UP000192220"/>
    </source>
</evidence>
<gene>
    <name evidence="2" type="primary">LOC106532582</name>
</gene>
<feature type="non-terminal residue" evidence="2">
    <location>
        <position position="319"/>
    </location>
</feature>
<accession>A0A2I4CVY8</accession>
<dbReference type="AlphaFoldDB" id="A0A2I4CVY8"/>
<dbReference type="Proteomes" id="UP000192220">
    <property type="component" value="Unplaced"/>
</dbReference>
<protein>
    <submittedName>
        <fullName evidence="2">Uncharacterized protein LOC106532582</fullName>
    </submittedName>
</protein>
<name>A0A2I4CVY8_AUSLI</name>
<dbReference type="InParanoid" id="A0A2I4CVY8"/>